<reference evidence="2 3" key="1">
    <citation type="submission" date="2020-07" db="EMBL/GenBank/DDBJ databases">
        <title>Telomere length de novo assembly of all 7 chromosomes of the fungus, Metarhizium brunneum, using a novel assembly pipeline.</title>
        <authorList>
            <person name="Saud z."/>
            <person name="Kortsinoglou A."/>
            <person name="Kouvelis V.N."/>
            <person name="Butt T.M."/>
        </authorList>
    </citation>
    <scope>NUCLEOTIDE SEQUENCE [LARGE SCALE GENOMIC DNA]</scope>
    <source>
        <strain evidence="2 3">4556</strain>
    </source>
</reference>
<dbReference type="GeneID" id="90967585"/>
<accession>A0A7D5Z6J7</accession>
<name>A0A7D5Z6J7_9HYPO</name>
<evidence type="ECO:0000313" key="3">
    <source>
        <dbReference type="Proteomes" id="UP000510686"/>
    </source>
</evidence>
<dbReference type="Proteomes" id="UP000510686">
    <property type="component" value="Chromosome 2"/>
</dbReference>
<dbReference type="KEGG" id="mbrn:90967585"/>
<sequence length="155" mass="17187">MSAQSLTGSQVPCSNEQPARQSDNAQVDDTRATQTWTQSGYPIVDGKYLDGNGVTQSIGDEWTMSGPPVIDVYWHNRRRSRQGTRAYFGSIGANAFDDLTEYISRVREFLRAQGHVCQIMSLNATAYSVNVIVASELSTDEMGDLLWDYRLAPAN</sequence>
<feature type="region of interest" description="Disordered" evidence="1">
    <location>
        <begin position="1"/>
        <end position="34"/>
    </location>
</feature>
<protein>
    <submittedName>
        <fullName evidence="2">Uncharacterized protein</fullName>
    </submittedName>
</protein>
<dbReference type="OrthoDB" id="3518210at2759"/>
<gene>
    <name evidence="2" type="ORF">G6M90_00g031120</name>
</gene>
<dbReference type="RefSeq" id="XP_065986468.1">
    <property type="nucleotide sequence ID" value="XM_066130080.1"/>
</dbReference>
<dbReference type="EMBL" id="CP058933">
    <property type="protein sequence ID" value="QLI67889.1"/>
    <property type="molecule type" value="Genomic_DNA"/>
</dbReference>
<evidence type="ECO:0000313" key="2">
    <source>
        <dbReference type="EMBL" id="QLI67889.1"/>
    </source>
</evidence>
<keyword evidence="3" id="KW-1185">Reference proteome</keyword>
<dbReference type="AlphaFoldDB" id="A0A7D5Z6J7"/>
<organism evidence="2 3">
    <name type="scientific">Metarhizium brunneum</name>
    <dbReference type="NCBI Taxonomy" id="500148"/>
    <lineage>
        <taxon>Eukaryota</taxon>
        <taxon>Fungi</taxon>
        <taxon>Dikarya</taxon>
        <taxon>Ascomycota</taxon>
        <taxon>Pezizomycotina</taxon>
        <taxon>Sordariomycetes</taxon>
        <taxon>Hypocreomycetidae</taxon>
        <taxon>Hypocreales</taxon>
        <taxon>Clavicipitaceae</taxon>
        <taxon>Metarhizium</taxon>
    </lineage>
</organism>
<proteinExistence type="predicted"/>
<evidence type="ECO:0000256" key="1">
    <source>
        <dbReference type="SAM" id="MobiDB-lite"/>
    </source>
</evidence>